<reference evidence="1 2" key="1">
    <citation type="submission" date="2023-09" db="EMBL/GenBank/DDBJ databases">
        <title>Genomes of two closely related lineages of the louse Polyplax serrata with different host specificities.</title>
        <authorList>
            <person name="Martinu J."/>
            <person name="Tarabai H."/>
            <person name="Stefka J."/>
            <person name="Hypsa V."/>
        </authorList>
    </citation>
    <scope>NUCLEOTIDE SEQUENCE [LARGE SCALE GENOMIC DNA]</scope>
    <source>
        <strain evidence="1">98ZLc_SE</strain>
    </source>
</reference>
<dbReference type="EMBL" id="JAWJWF010000046">
    <property type="protein sequence ID" value="KAK6623849.1"/>
    <property type="molecule type" value="Genomic_DNA"/>
</dbReference>
<sequence length="512" mass="58703">MPRSSPHCPRSKKLVSIEPFVWINKEKFGGKFCKLNTTGCYGTRRHKNYWALSFSLLRQVETVARLLHSDSPISSILKTPTAIFVTSRSSSTKRLKFANGPVELQSLKNGSNEVQVDSACQTPETHVANGNGEVISNANVIEVAISPVKTMKVSPESWEAFQEYMKYKDYSSETEKTDYTYSRLSKFRNREIIPGFLARPNLSRSSISSSRKSSLSSLPSNQSSFNESYLSYDFNVDTTPRSDFGYDHKLPDLITKSSRSKYNLRSSGLDDSDVSKFNSKRNYSFGEISDTGKSNNKYSYSEKDYFSDSVEPEVVKRTIHYTTSTPGTRNASQVSSEYLTKVRSLDLDDDIDEVDDNLANHDKFHYGRTWLNSRAHEENSNVIGRFFTTVFLYLTTVGNHTRDLFSKYVLRRNDHMDHDGLRYSSSGGSGMSWTNNKVYMSPYYYADRYSGLNQNWYQRLGSYFSNKYSQLSNFLLGDRIGYASYSQHRDESRRKLWWWLLLPLLLLAGKHL</sequence>
<proteinExistence type="predicted"/>
<protein>
    <submittedName>
        <fullName evidence="1">Uncharacterized protein</fullName>
    </submittedName>
</protein>
<dbReference type="Proteomes" id="UP001359485">
    <property type="component" value="Unassembled WGS sequence"/>
</dbReference>
<comment type="caution">
    <text evidence="1">The sequence shown here is derived from an EMBL/GenBank/DDBJ whole genome shotgun (WGS) entry which is preliminary data.</text>
</comment>
<gene>
    <name evidence="1" type="ORF">RUM44_010705</name>
</gene>
<organism evidence="1 2">
    <name type="scientific">Polyplax serrata</name>
    <name type="common">Common mouse louse</name>
    <dbReference type="NCBI Taxonomy" id="468196"/>
    <lineage>
        <taxon>Eukaryota</taxon>
        <taxon>Metazoa</taxon>
        <taxon>Ecdysozoa</taxon>
        <taxon>Arthropoda</taxon>
        <taxon>Hexapoda</taxon>
        <taxon>Insecta</taxon>
        <taxon>Pterygota</taxon>
        <taxon>Neoptera</taxon>
        <taxon>Paraneoptera</taxon>
        <taxon>Psocodea</taxon>
        <taxon>Troctomorpha</taxon>
        <taxon>Phthiraptera</taxon>
        <taxon>Anoplura</taxon>
        <taxon>Polyplacidae</taxon>
        <taxon>Polyplax</taxon>
    </lineage>
</organism>
<keyword evidence="2" id="KW-1185">Reference proteome</keyword>
<accession>A0ABR1AN94</accession>
<evidence type="ECO:0000313" key="1">
    <source>
        <dbReference type="EMBL" id="KAK6623849.1"/>
    </source>
</evidence>
<name>A0ABR1AN94_POLSC</name>
<evidence type="ECO:0000313" key="2">
    <source>
        <dbReference type="Proteomes" id="UP001359485"/>
    </source>
</evidence>